<sequence>MGHLSTAGVLHPSESAPPPSYRLGNSGCAAFSYRGLFSFSDLTQLDLLDSAVNQKLDLHAQNLLLENQLWDVEVVLMLAIAIGVLEKVFSSKQEEANVGWSEISDCKGCECALIVDLLGTKPRIALR</sequence>
<gene>
    <name evidence="1" type="ORF">DCAF_LOCUS6351</name>
</gene>
<protein>
    <submittedName>
        <fullName evidence="1">Uncharacterized protein</fullName>
    </submittedName>
</protein>
<evidence type="ECO:0000313" key="2">
    <source>
        <dbReference type="Proteomes" id="UP001314170"/>
    </source>
</evidence>
<organism evidence="1 2">
    <name type="scientific">Dovyalis caffra</name>
    <dbReference type="NCBI Taxonomy" id="77055"/>
    <lineage>
        <taxon>Eukaryota</taxon>
        <taxon>Viridiplantae</taxon>
        <taxon>Streptophyta</taxon>
        <taxon>Embryophyta</taxon>
        <taxon>Tracheophyta</taxon>
        <taxon>Spermatophyta</taxon>
        <taxon>Magnoliopsida</taxon>
        <taxon>eudicotyledons</taxon>
        <taxon>Gunneridae</taxon>
        <taxon>Pentapetalae</taxon>
        <taxon>rosids</taxon>
        <taxon>fabids</taxon>
        <taxon>Malpighiales</taxon>
        <taxon>Salicaceae</taxon>
        <taxon>Flacourtieae</taxon>
        <taxon>Dovyalis</taxon>
    </lineage>
</organism>
<comment type="caution">
    <text evidence="1">The sequence shown here is derived from an EMBL/GenBank/DDBJ whole genome shotgun (WGS) entry which is preliminary data.</text>
</comment>
<dbReference type="EMBL" id="CAWUPB010000903">
    <property type="protein sequence ID" value="CAK7328624.1"/>
    <property type="molecule type" value="Genomic_DNA"/>
</dbReference>
<dbReference type="Proteomes" id="UP001314170">
    <property type="component" value="Unassembled WGS sequence"/>
</dbReference>
<evidence type="ECO:0000313" key="1">
    <source>
        <dbReference type="EMBL" id="CAK7328624.1"/>
    </source>
</evidence>
<name>A0AAV1R5N3_9ROSI</name>
<reference evidence="1 2" key="1">
    <citation type="submission" date="2024-01" db="EMBL/GenBank/DDBJ databases">
        <authorList>
            <person name="Waweru B."/>
        </authorList>
    </citation>
    <scope>NUCLEOTIDE SEQUENCE [LARGE SCALE GENOMIC DNA]</scope>
</reference>
<keyword evidence="2" id="KW-1185">Reference proteome</keyword>
<proteinExistence type="predicted"/>
<accession>A0AAV1R5N3</accession>
<dbReference type="AlphaFoldDB" id="A0AAV1R5N3"/>